<keyword evidence="1" id="KW-0328">Glycosyltransferase</keyword>
<reference evidence="3" key="1">
    <citation type="journal article" date="2013" name="Environ. Microbiol.">
        <title>Seasonally variable intestinal metagenomes of the red palm weevil (Rhynchophorus ferrugineus).</title>
        <authorList>
            <person name="Jia S."/>
            <person name="Zhang X."/>
            <person name="Zhang G."/>
            <person name="Yin A."/>
            <person name="Zhang S."/>
            <person name="Li F."/>
            <person name="Wang L."/>
            <person name="Zhao D."/>
            <person name="Yun Q."/>
            <person name="Tala"/>
            <person name="Wang J."/>
            <person name="Sun G."/>
            <person name="Baabdullah M."/>
            <person name="Yu X."/>
            <person name="Hu S."/>
            <person name="Al-Mssallem I.S."/>
            <person name="Yu J."/>
        </authorList>
    </citation>
    <scope>NUCLEOTIDE SEQUENCE</scope>
</reference>
<dbReference type="Pfam" id="PF01075">
    <property type="entry name" value="Glyco_transf_9"/>
    <property type="match status" value="1"/>
</dbReference>
<dbReference type="GO" id="GO:0005829">
    <property type="term" value="C:cytosol"/>
    <property type="evidence" value="ECO:0007669"/>
    <property type="project" value="TreeGrafter"/>
</dbReference>
<dbReference type="GO" id="GO:0008713">
    <property type="term" value="F:ADP-heptose-lipopolysaccharide heptosyltransferase activity"/>
    <property type="evidence" value="ECO:0007669"/>
    <property type="project" value="TreeGrafter"/>
</dbReference>
<evidence type="ECO:0000256" key="2">
    <source>
        <dbReference type="ARBA" id="ARBA00022679"/>
    </source>
</evidence>
<sequence length="137" mass="15119">MDQLLLFMLEVEVAIEDGRLIISPRLASIASTWDLRSYSPEQKTNVKPCIKVQDLVAGETLNLAGKTDLGTLGVLIENAAFVFSNCTGISHLAAALKKEAIIISMDGEPERWGPLDRSKIYTHDWLHDKALAPIFKV</sequence>
<evidence type="ECO:0000313" key="3">
    <source>
        <dbReference type="EMBL" id="AIA90933.1"/>
    </source>
</evidence>
<dbReference type="SUPFAM" id="SSF53756">
    <property type="entry name" value="UDP-Glycosyltransferase/glycogen phosphorylase"/>
    <property type="match status" value="1"/>
</dbReference>
<name>A0A060C2R7_9BACT</name>
<dbReference type="InterPro" id="IPR002201">
    <property type="entry name" value="Glyco_trans_9"/>
</dbReference>
<dbReference type="Gene3D" id="3.40.50.2000">
    <property type="entry name" value="Glycogen Phosphorylase B"/>
    <property type="match status" value="1"/>
</dbReference>
<accession>A0A060C2R7</accession>
<evidence type="ECO:0000256" key="1">
    <source>
        <dbReference type="ARBA" id="ARBA00022676"/>
    </source>
</evidence>
<dbReference type="PANTHER" id="PTHR30160:SF1">
    <property type="entry name" value="LIPOPOLYSACCHARIDE 1,2-N-ACETYLGLUCOSAMINETRANSFERASE-RELATED"/>
    <property type="match status" value="1"/>
</dbReference>
<keyword evidence="2" id="KW-0808">Transferase</keyword>
<dbReference type="GO" id="GO:0009244">
    <property type="term" value="P:lipopolysaccharide core region biosynthetic process"/>
    <property type="evidence" value="ECO:0007669"/>
    <property type="project" value="TreeGrafter"/>
</dbReference>
<dbReference type="AlphaFoldDB" id="A0A060C2R7"/>
<dbReference type="InterPro" id="IPR051199">
    <property type="entry name" value="LPS_LOS_Heptosyltrfase"/>
</dbReference>
<protein>
    <submittedName>
        <fullName evidence="3">CAZy families GT9 protein</fullName>
    </submittedName>
</protein>
<proteinExistence type="predicted"/>
<dbReference type="EMBL" id="KF123628">
    <property type="protein sequence ID" value="AIA90933.1"/>
    <property type="molecule type" value="Genomic_DNA"/>
</dbReference>
<feature type="non-terminal residue" evidence="3">
    <location>
        <position position="137"/>
    </location>
</feature>
<dbReference type="PANTHER" id="PTHR30160">
    <property type="entry name" value="TETRAACYLDISACCHARIDE 4'-KINASE-RELATED"/>
    <property type="match status" value="1"/>
</dbReference>
<organism evidence="3">
    <name type="scientific">uncultured Chitinophaga sp</name>
    <dbReference type="NCBI Taxonomy" id="339340"/>
    <lineage>
        <taxon>Bacteria</taxon>
        <taxon>Pseudomonadati</taxon>
        <taxon>Bacteroidota</taxon>
        <taxon>Chitinophagia</taxon>
        <taxon>Chitinophagales</taxon>
        <taxon>Chitinophagaceae</taxon>
        <taxon>Chitinophaga</taxon>
        <taxon>environmental samples</taxon>
    </lineage>
</organism>